<keyword evidence="4" id="KW-1185">Reference proteome</keyword>
<reference evidence="3 4" key="1">
    <citation type="submission" date="2019-08" db="EMBL/GenBank/DDBJ databases">
        <title>In-depth cultivation of the pig gut microbiome towards novel bacterial diversity and tailored functional studies.</title>
        <authorList>
            <person name="Wylensek D."/>
            <person name="Hitch T.C.A."/>
            <person name="Clavel T."/>
        </authorList>
    </citation>
    <scope>NUCLEOTIDE SEQUENCE [LARGE SCALE GENOMIC DNA]</scope>
    <source>
        <strain evidence="3 4">WB03_NA08</strain>
    </source>
</reference>
<keyword evidence="2" id="KW-0472">Membrane</keyword>
<dbReference type="AlphaFoldDB" id="A0A6N7VT49"/>
<protein>
    <recommendedName>
        <fullName evidence="5">Holin</fullName>
    </recommendedName>
</protein>
<keyword evidence="2" id="KW-0812">Transmembrane</keyword>
<feature type="transmembrane region" description="Helical" evidence="2">
    <location>
        <begin position="52"/>
        <end position="70"/>
    </location>
</feature>
<organism evidence="3 4">
    <name type="scientific">Scrofimicrobium canadense</name>
    <dbReference type="NCBI Taxonomy" id="2652290"/>
    <lineage>
        <taxon>Bacteria</taxon>
        <taxon>Bacillati</taxon>
        <taxon>Actinomycetota</taxon>
        <taxon>Actinomycetes</taxon>
        <taxon>Actinomycetales</taxon>
        <taxon>Actinomycetaceae</taxon>
        <taxon>Scrofimicrobium</taxon>
    </lineage>
</organism>
<comment type="caution">
    <text evidence="3">The sequence shown here is derived from an EMBL/GenBank/DDBJ whole genome shotgun (WGS) entry which is preliminary data.</text>
</comment>
<evidence type="ECO:0000313" key="4">
    <source>
        <dbReference type="Proteomes" id="UP000470875"/>
    </source>
</evidence>
<dbReference type="EMBL" id="VULO01000011">
    <property type="protein sequence ID" value="MSS84957.1"/>
    <property type="molecule type" value="Genomic_DNA"/>
</dbReference>
<evidence type="ECO:0008006" key="5">
    <source>
        <dbReference type="Google" id="ProtNLM"/>
    </source>
</evidence>
<name>A0A6N7VT49_9ACTO</name>
<feature type="region of interest" description="Disordered" evidence="1">
    <location>
        <begin position="92"/>
        <end position="115"/>
    </location>
</feature>
<feature type="transmembrane region" description="Helical" evidence="2">
    <location>
        <begin position="28"/>
        <end position="46"/>
    </location>
</feature>
<evidence type="ECO:0000313" key="3">
    <source>
        <dbReference type="EMBL" id="MSS84957.1"/>
    </source>
</evidence>
<dbReference type="RefSeq" id="WP_154545778.1">
    <property type="nucleotide sequence ID" value="NZ_VULO01000011.1"/>
</dbReference>
<dbReference type="Proteomes" id="UP000470875">
    <property type="component" value="Unassembled WGS sequence"/>
</dbReference>
<proteinExistence type="predicted"/>
<evidence type="ECO:0000256" key="2">
    <source>
        <dbReference type="SAM" id="Phobius"/>
    </source>
</evidence>
<sequence>MTAQNPYPKRASVQTQAAYPWHTVARTIFQAVIGFAAAWALIVEAAGVDQTIPWVATSLAITAAITRIMALPQVNEWLSRFIPWLAPEGKTKLTASQGDPVDENGDPLGALTDSE</sequence>
<evidence type="ECO:0000256" key="1">
    <source>
        <dbReference type="SAM" id="MobiDB-lite"/>
    </source>
</evidence>
<keyword evidence="2" id="KW-1133">Transmembrane helix</keyword>
<gene>
    <name evidence="3" type="ORF">FYJ24_09315</name>
</gene>
<accession>A0A6N7VT49</accession>